<organism evidence="9 10">
    <name type="scientific">Aureimonas ureilytica</name>
    <dbReference type="NCBI Taxonomy" id="401562"/>
    <lineage>
        <taxon>Bacteria</taxon>
        <taxon>Pseudomonadati</taxon>
        <taxon>Pseudomonadota</taxon>
        <taxon>Alphaproteobacteria</taxon>
        <taxon>Hyphomicrobiales</taxon>
        <taxon>Aurantimonadaceae</taxon>
        <taxon>Aureimonas</taxon>
    </lineage>
</organism>
<dbReference type="Gene3D" id="1.20.1720.10">
    <property type="entry name" value="Multidrug resistance protein D"/>
    <property type="match status" value="1"/>
</dbReference>
<feature type="transmembrane region" description="Helical" evidence="7">
    <location>
        <begin position="198"/>
        <end position="215"/>
    </location>
</feature>
<dbReference type="InterPro" id="IPR011701">
    <property type="entry name" value="MFS"/>
</dbReference>
<feature type="transmembrane region" description="Helical" evidence="7">
    <location>
        <begin position="227"/>
        <end position="244"/>
    </location>
</feature>
<evidence type="ECO:0000259" key="8">
    <source>
        <dbReference type="PROSITE" id="PS50850"/>
    </source>
</evidence>
<dbReference type="OrthoDB" id="9807274at2"/>
<feature type="domain" description="Major facilitator superfamily (MFS) profile" evidence="8">
    <location>
        <begin position="12"/>
        <end position="453"/>
    </location>
</feature>
<feature type="transmembrane region" description="Helical" evidence="7">
    <location>
        <begin position="164"/>
        <end position="186"/>
    </location>
</feature>
<feature type="transmembrane region" description="Helical" evidence="7">
    <location>
        <begin position="357"/>
        <end position="381"/>
    </location>
</feature>
<feature type="transmembrane region" description="Helical" evidence="7">
    <location>
        <begin position="78"/>
        <end position="97"/>
    </location>
</feature>
<dbReference type="PRINTS" id="PR01036">
    <property type="entry name" value="TCRTETB"/>
</dbReference>
<comment type="subcellular location">
    <subcellularLocation>
        <location evidence="1">Cell membrane</location>
        <topology evidence="1">Multi-pass membrane protein</topology>
    </subcellularLocation>
</comment>
<dbReference type="InterPro" id="IPR020846">
    <property type="entry name" value="MFS_dom"/>
</dbReference>
<evidence type="ECO:0000256" key="2">
    <source>
        <dbReference type="ARBA" id="ARBA00022448"/>
    </source>
</evidence>
<dbReference type="EMBL" id="LDPZ01000012">
    <property type="protein sequence ID" value="KTQ97002.1"/>
    <property type="molecule type" value="Genomic_DNA"/>
</dbReference>
<name>A0A175RAC6_9HYPH</name>
<feature type="transmembrane region" description="Helical" evidence="7">
    <location>
        <begin position="307"/>
        <end position="325"/>
    </location>
</feature>
<dbReference type="Gene3D" id="1.20.1250.20">
    <property type="entry name" value="MFS general substrate transporter like domains"/>
    <property type="match status" value="1"/>
</dbReference>
<sequence>MTETLAGSRWLVLAILSSALLLITVDVTVLYAALPRLTADLSATASEKLWVVNAYPLVMAGLLPGLGTLGDRLGHKRLFLSGLAAFGVASLLAAFAPTPVVLIGARALLAVGAAAMMPATLSIIRLTFENEQERSFAIGVWAAVASGGAALGPVVGGLLLERLWWGSVFLINVPVVLLALALGAWLMPSRPGQSTRPWDLPGSFQVLVGLVAIAYAVKEAARRDASLLHALLAVFVGVVAFLLFKRRQDRARHKLIDFSLFRDRNFTAGVATALVATFALIGFMLVLSQRLQLVLGLSPLEAGLFTLPIPLAAFVTGPIAGAVAPRLGATNILCGGLLLAGLGLALSGLTYDAHLTWQVPGFVLLGAGLGATMTAASGVIMSSAPADRAGMAASIEELSFELGGAIGIAVLGSVLTAVYGGSLAVPEGLVVAPTAFDSLDEALVAAAALPDGLSDGFRKAAFAAFDRAVMAVILVASIATFAAGAGVGWMTRVHGHGVRR</sequence>
<proteinExistence type="predicted"/>
<dbReference type="PROSITE" id="PS50850">
    <property type="entry name" value="MFS"/>
    <property type="match status" value="1"/>
</dbReference>
<feature type="transmembrane region" description="Helical" evidence="7">
    <location>
        <begin position="468"/>
        <end position="490"/>
    </location>
</feature>
<evidence type="ECO:0000256" key="1">
    <source>
        <dbReference type="ARBA" id="ARBA00004651"/>
    </source>
</evidence>
<reference evidence="9 10" key="1">
    <citation type="journal article" date="2016" name="Front. Microbiol.">
        <title>Genomic Resource of Rice Seed Associated Bacteria.</title>
        <authorList>
            <person name="Midha S."/>
            <person name="Bansal K."/>
            <person name="Sharma S."/>
            <person name="Kumar N."/>
            <person name="Patil P.P."/>
            <person name="Chaudhry V."/>
            <person name="Patil P.B."/>
        </authorList>
    </citation>
    <scope>NUCLEOTIDE SEQUENCE [LARGE SCALE GENOMIC DNA]</scope>
    <source>
        <strain evidence="9 10">NS226</strain>
    </source>
</reference>
<evidence type="ECO:0000256" key="7">
    <source>
        <dbReference type="SAM" id="Phobius"/>
    </source>
</evidence>
<protein>
    <submittedName>
        <fullName evidence="9">MFS transporter</fullName>
    </submittedName>
</protein>
<dbReference type="Pfam" id="PF07690">
    <property type="entry name" value="MFS_1"/>
    <property type="match status" value="1"/>
</dbReference>
<dbReference type="CDD" id="cd17321">
    <property type="entry name" value="MFS_MMR_MDR_like"/>
    <property type="match status" value="1"/>
</dbReference>
<dbReference type="GO" id="GO:0005886">
    <property type="term" value="C:plasma membrane"/>
    <property type="evidence" value="ECO:0007669"/>
    <property type="project" value="UniProtKB-SubCell"/>
</dbReference>
<keyword evidence="4 7" id="KW-0812">Transmembrane</keyword>
<dbReference type="PATRIC" id="fig|401562.3.peg.399"/>
<evidence type="ECO:0000256" key="4">
    <source>
        <dbReference type="ARBA" id="ARBA00022692"/>
    </source>
</evidence>
<dbReference type="PANTHER" id="PTHR42718">
    <property type="entry name" value="MAJOR FACILITATOR SUPERFAMILY MULTIDRUG TRANSPORTER MFSC"/>
    <property type="match status" value="1"/>
</dbReference>
<dbReference type="AlphaFoldDB" id="A0A175RAC6"/>
<keyword evidence="6 7" id="KW-0472">Membrane</keyword>
<keyword evidence="5 7" id="KW-1133">Transmembrane helix</keyword>
<feature type="transmembrane region" description="Helical" evidence="7">
    <location>
        <begin position="402"/>
        <end position="421"/>
    </location>
</feature>
<keyword evidence="2" id="KW-0813">Transport</keyword>
<dbReference type="Proteomes" id="UP000078272">
    <property type="component" value="Unassembled WGS sequence"/>
</dbReference>
<comment type="caution">
    <text evidence="9">The sequence shown here is derived from an EMBL/GenBank/DDBJ whole genome shotgun (WGS) entry which is preliminary data.</text>
</comment>
<feature type="transmembrane region" description="Helical" evidence="7">
    <location>
        <begin position="49"/>
        <end position="66"/>
    </location>
</feature>
<evidence type="ECO:0000313" key="9">
    <source>
        <dbReference type="EMBL" id="KTQ97002.1"/>
    </source>
</evidence>
<feature type="transmembrane region" description="Helical" evidence="7">
    <location>
        <begin position="332"/>
        <end position="351"/>
    </location>
</feature>
<evidence type="ECO:0000256" key="6">
    <source>
        <dbReference type="ARBA" id="ARBA00023136"/>
    </source>
</evidence>
<feature type="transmembrane region" description="Helical" evidence="7">
    <location>
        <begin position="136"/>
        <end position="158"/>
    </location>
</feature>
<gene>
    <name evidence="9" type="ORF">NS226_05665</name>
</gene>
<dbReference type="GO" id="GO:0022857">
    <property type="term" value="F:transmembrane transporter activity"/>
    <property type="evidence" value="ECO:0007669"/>
    <property type="project" value="InterPro"/>
</dbReference>
<feature type="transmembrane region" description="Helical" evidence="7">
    <location>
        <begin position="265"/>
        <end position="287"/>
    </location>
</feature>
<dbReference type="STRING" id="401562.NS365_12465"/>
<dbReference type="RefSeq" id="WP_058634170.1">
    <property type="nucleotide sequence ID" value="NZ_LDPZ01000012.1"/>
</dbReference>
<dbReference type="SUPFAM" id="SSF103473">
    <property type="entry name" value="MFS general substrate transporter"/>
    <property type="match status" value="1"/>
</dbReference>
<dbReference type="PANTHER" id="PTHR42718:SF47">
    <property type="entry name" value="METHYL VIOLOGEN RESISTANCE PROTEIN SMVA"/>
    <property type="match status" value="1"/>
</dbReference>
<feature type="transmembrane region" description="Helical" evidence="7">
    <location>
        <begin position="12"/>
        <end position="34"/>
    </location>
</feature>
<evidence type="ECO:0000256" key="5">
    <source>
        <dbReference type="ARBA" id="ARBA00022989"/>
    </source>
</evidence>
<accession>A0A175RAC6</accession>
<feature type="transmembrane region" description="Helical" evidence="7">
    <location>
        <begin position="103"/>
        <end position="124"/>
    </location>
</feature>
<evidence type="ECO:0000313" key="10">
    <source>
        <dbReference type="Proteomes" id="UP000078272"/>
    </source>
</evidence>
<evidence type="ECO:0000256" key="3">
    <source>
        <dbReference type="ARBA" id="ARBA00022475"/>
    </source>
</evidence>
<dbReference type="InterPro" id="IPR036259">
    <property type="entry name" value="MFS_trans_sf"/>
</dbReference>
<keyword evidence="3" id="KW-1003">Cell membrane</keyword>